<dbReference type="Proteomes" id="UP001164539">
    <property type="component" value="Chromosome 2"/>
</dbReference>
<organism evidence="1 2">
    <name type="scientific">Melia azedarach</name>
    <name type="common">Chinaberry tree</name>
    <dbReference type="NCBI Taxonomy" id="155640"/>
    <lineage>
        <taxon>Eukaryota</taxon>
        <taxon>Viridiplantae</taxon>
        <taxon>Streptophyta</taxon>
        <taxon>Embryophyta</taxon>
        <taxon>Tracheophyta</taxon>
        <taxon>Spermatophyta</taxon>
        <taxon>Magnoliopsida</taxon>
        <taxon>eudicotyledons</taxon>
        <taxon>Gunneridae</taxon>
        <taxon>Pentapetalae</taxon>
        <taxon>rosids</taxon>
        <taxon>malvids</taxon>
        <taxon>Sapindales</taxon>
        <taxon>Meliaceae</taxon>
        <taxon>Melia</taxon>
    </lineage>
</organism>
<keyword evidence="2" id="KW-1185">Reference proteome</keyword>
<proteinExistence type="predicted"/>
<name>A0ACC1YSG3_MELAZ</name>
<dbReference type="EMBL" id="CM051395">
    <property type="protein sequence ID" value="KAJ4726103.1"/>
    <property type="molecule type" value="Genomic_DNA"/>
</dbReference>
<sequence>MKPTMKLVVAILFLALATTNIKISFCNGSTYNVGCIDSERQALLRFKQDLKDPSNRLASWSNISDGNCCTWAGVVCNNSTGHVMGLHLGNPWFYGEEGYEKSRLIGKINPSLLDLKHLVYLNLSNNDFEGTRIPGFLGSVENLRYIDLSKSGFIGMIPHQLGNLSNLQYLDLSYGLPSLYLENFSWLSGFSLLKHLDLSGVDLSRVSDWLSVTNMLPALQVLKLSYCSLRHSPQLHTANFSSLATLDLSFNEFDSLLFPSWVFGLSHLAFLDVSANNFQGPIPDGLQNLTSLSHLDLSFNNFNSSILNYLYKFRRLEHLLLVDIGLHDMISSALGNLTSLRELDLSFNRIGGRIPRTFSKLCSLRSLSISNADLSQEISEVLDIFKGCVSDVIENINLRGNQLSGHLNNQLRQFKILQNLLLDSNLISGHIPTFLGELSSLQCVFLSNNRLNGTLSEIHFTNLTNLLIFLVSGNSLILEVSPFWVPPFKLIQILGLGSCNFGRQFPSWLDSLKQLELLDMSNSEILDTIPRIFWESHRQLIDLNLSRNQIYGKIPDLKATQLESLDLHSNYLSGALPSIPLSIHALDLSNNTFNGSIFQFLCYGRNEPNYLMRILNLRDNFLSGELPDCWMNWQNLLALNLGYNEFTGSLPASMGTLTSLRSLHLIHNKFFGPIPASLQNCTNLLAADISGNEFSGNIPTWMGDRLSRLVILNLKSNKFHGHIPAKLCHLSSLQILDVSNNNLSGPIPRCINNLTAMLNLSKATESSIQYLSEASFGLGPVFENEIIVTKGKAMEYSTILKLVRSMDLSGNNLSGDIPVEMTDLVALQSLNLSHNFFTGRIPENIGAMRSLESVDFSGNQLCGRIPEGISSLTYLSHLNLSSNNLTGKIPSGTQLQSFDASCYIGNDLCGSPLTVNCTEDAPIPEDEEDEENGEVEWLYVSMGVGFVVGFWSVIGPLFLSARWRYKYCYFLDRIIQKFGCLY</sequence>
<gene>
    <name evidence="1" type="ORF">OWV82_004863</name>
</gene>
<evidence type="ECO:0000313" key="2">
    <source>
        <dbReference type="Proteomes" id="UP001164539"/>
    </source>
</evidence>
<reference evidence="1 2" key="1">
    <citation type="journal article" date="2023" name="Science">
        <title>Complex scaffold remodeling in plant triterpene biosynthesis.</title>
        <authorList>
            <person name="De La Pena R."/>
            <person name="Hodgson H."/>
            <person name="Liu J.C."/>
            <person name="Stephenson M.J."/>
            <person name="Martin A.C."/>
            <person name="Owen C."/>
            <person name="Harkess A."/>
            <person name="Leebens-Mack J."/>
            <person name="Jimenez L.E."/>
            <person name="Osbourn A."/>
            <person name="Sattely E.S."/>
        </authorList>
    </citation>
    <scope>NUCLEOTIDE SEQUENCE [LARGE SCALE GENOMIC DNA]</scope>
    <source>
        <strain evidence="2">cv. JPN11</strain>
        <tissue evidence="1">Leaf</tissue>
    </source>
</reference>
<evidence type="ECO:0000313" key="1">
    <source>
        <dbReference type="EMBL" id="KAJ4726103.1"/>
    </source>
</evidence>
<accession>A0ACC1YSG3</accession>
<protein>
    <submittedName>
        <fullName evidence="1">Leucine-rich receptor-like kinase family protein</fullName>
    </submittedName>
</protein>
<comment type="caution">
    <text evidence="1">The sequence shown here is derived from an EMBL/GenBank/DDBJ whole genome shotgun (WGS) entry which is preliminary data.</text>
</comment>